<accession>A0A0K0E1F5</accession>
<evidence type="ECO:0000313" key="2">
    <source>
        <dbReference type="Proteomes" id="UP000035681"/>
    </source>
</evidence>
<feature type="transmembrane region" description="Helical" evidence="1">
    <location>
        <begin position="85"/>
        <end position="107"/>
    </location>
</feature>
<keyword evidence="2" id="KW-1185">Reference proteome</keyword>
<keyword evidence="1" id="KW-0812">Transmembrane</keyword>
<protein>
    <submittedName>
        <fullName evidence="4">ABC transporter domain-containing protein</fullName>
    </submittedName>
    <submittedName>
        <fullName evidence="3">Complex I-ESSS</fullName>
    </submittedName>
</protein>
<evidence type="ECO:0000313" key="4">
    <source>
        <dbReference type="WBParaSite" id="TCONS_00007302.p1"/>
    </source>
</evidence>
<dbReference type="WBParaSite" id="SSTP_0000332100.1">
    <property type="protein sequence ID" value="SSTP_0000332100.1"/>
    <property type="gene ID" value="SSTP_0000332100"/>
</dbReference>
<keyword evidence="1" id="KW-1133">Transmembrane helix</keyword>
<dbReference type="Proteomes" id="UP000035681">
    <property type="component" value="Unplaced"/>
</dbReference>
<name>A0A0K0E1F5_STRER</name>
<evidence type="ECO:0000313" key="3">
    <source>
        <dbReference type="WBParaSite" id="SSTP_0000332100.1"/>
    </source>
</evidence>
<dbReference type="WBParaSite" id="TCONS_00007302.p1">
    <property type="protein sequence ID" value="TCONS_00007302.p1"/>
    <property type="gene ID" value="XLOC_005338"/>
</dbReference>
<dbReference type="STRING" id="6248.A0A0K0E1F5"/>
<dbReference type="AlphaFoldDB" id="A0A0K0E1F5"/>
<sequence length="170" mass="20093">MSLSKASTGLLSRCVYSLVVRRAASKIIATRPQKAARQLTIPSTESGYFNYERDFSRDSRYSQPQKTMDTPWRFLTAKLSHAYEVYPIFFLTGWWFVLFCFTTFWSFEKIEVWLDRSADAAPWDWERSRDNYWKKPTLLFDLKGESHKRCELMEALQDEMLEASKKLGKK</sequence>
<evidence type="ECO:0000256" key="1">
    <source>
        <dbReference type="SAM" id="Phobius"/>
    </source>
</evidence>
<reference evidence="3" key="1">
    <citation type="submission" date="2015-08" db="UniProtKB">
        <authorList>
            <consortium name="WormBaseParasite"/>
        </authorList>
    </citation>
    <scope>IDENTIFICATION</scope>
</reference>
<proteinExistence type="predicted"/>
<organism evidence="3">
    <name type="scientific">Strongyloides stercoralis</name>
    <name type="common">Threadworm</name>
    <dbReference type="NCBI Taxonomy" id="6248"/>
    <lineage>
        <taxon>Eukaryota</taxon>
        <taxon>Metazoa</taxon>
        <taxon>Ecdysozoa</taxon>
        <taxon>Nematoda</taxon>
        <taxon>Chromadorea</taxon>
        <taxon>Rhabditida</taxon>
        <taxon>Tylenchina</taxon>
        <taxon>Panagrolaimomorpha</taxon>
        <taxon>Strongyloidoidea</taxon>
        <taxon>Strongyloididae</taxon>
        <taxon>Strongyloides</taxon>
    </lineage>
</organism>
<keyword evidence="1" id="KW-0472">Membrane</keyword>